<dbReference type="SMART" id="SM00267">
    <property type="entry name" value="GGDEF"/>
    <property type="match status" value="1"/>
</dbReference>
<feature type="transmembrane region" description="Helical" evidence="4">
    <location>
        <begin position="164"/>
        <end position="183"/>
    </location>
</feature>
<dbReference type="STRING" id="1122170.GCA_000701265_02185"/>
<keyword evidence="4" id="KW-0472">Membrane</keyword>
<dbReference type="InterPro" id="IPR000160">
    <property type="entry name" value="GGDEF_dom"/>
</dbReference>
<dbReference type="PANTHER" id="PTHR45138:SF9">
    <property type="entry name" value="DIGUANYLATE CYCLASE DGCM-RELATED"/>
    <property type="match status" value="1"/>
</dbReference>
<dbReference type="FunFam" id="3.30.70.270:FF:000001">
    <property type="entry name" value="Diguanylate cyclase domain protein"/>
    <property type="match status" value="1"/>
</dbReference>
<sequence length="370" mass="42260">MKRKTIFKLQDECFLLLLESSLKSIPFNIFLCAIIGGYLLYRQAPVIPALVWCFFLIGLSVIRWINSKKGIKNRDYSSIKKDSSRRRFLWLTFLTGCLWGACYVFFYRYFTAAHQNVITLVLGGMASGALASLSVYLPAYYAYLIPMFLPLIIFNFWLGGVDRIILAVMFAFFVVMLIITAKFPSQLLQETIKLNKEKDKALEEVHRVSITDALTGLYNRRYFDKKMEEEFKRAKRNNNFFNLVFIDVDNFKFINDNFGHPSGDLFLKKLAKAIKNSADKANEVAFRIGGDEFAAILTNTSLDEAILICNKLQNKFKKQTKKGAATISIGIVSVSPFQDDNVDEVISAADKTLYEAKKAGKNQVRSQYFH</sequence>
<feature type="transmembrane region" description="Helical" evidence="4">
    <location>
        <begin position="47"/>
        <end position="66"/>
    </location>
</feature>
<name>A0A378LR58_9GAMM</name>
<dbReference type="EMBL" id="UGPB01000001">
    <property type="protein sequence ID" value="STY28322.1"/>
    <property type="molecule type" value="Genomic_DNA"/>
</dbReference>
<organism evidence="6 7">
    <name type="scientific">Legionella wadsworthii</name>
    <dbReference type="NCBI Taxonomy" id="28088"/>
    <lineage>
        <taxon>Bacteria</taxon>
        <taxon>Pseudomonadati</taxon>
        <taxon>Pseudomonadota</taxon>
        <taxon>Gammaproteobacteria</taxon>
        <taxon>Legionellales</taxon>
        <taxon>Legionellaceae</taxon>
        <taxon>Legionella</taxon>
    </lineage>
</organism>
<evidence type="ECO:0000259" key="5">
    <source>
        <dbReference type="PROSITE" id="PS50887"/>
    </source>
</evidence>
<feature type="transmembrane region" description="Helical" evidence="4">
    <location>
        <begin position="21"/>
        <end position="41"/>
    </location>
</feature>
<dbReference type="AlphaFoldDB" id="A0A378LR58"/>
<dbReference type="EC" id="2.7.7.65" evidence="2"/>
<feature type="domain" description="GGDEF" evidence="5">
    <location>
        <begin position="239"/>
        <end position="369"/>
    </location>
</feature>
<evidence type="ECO:0000313" key="7">
    <source>
        <dbReference type="Proteomes" id="UP000255297"/>
    </source>
</evidence>
<protein>
    <recommendedName>
        <fullName evidence="2">diguanylate cyclase</fullName>
        <ecNumber evidence="2">2.7.7.65</ecNumber>
    </recommendedName>
</protein>
<evidence type="ECO:0000256" key="3">
    <source>
        <dbReference type="ARBA" id="ARBA00034247"/>
    </source>
</evidence>
<dbReference type="Pfam" id="PF00990">
    <property type="entry name" value="GGDEF"/>
    <property type="match status" value="1"/>
</dbReference>
<dbReference type="InterPro" id="IPR029787">
    <property type="entry name" value="Nucleotide_cyclase"/>
</dbReference>
<dbReference type="RefSeq" id="WP_031562735.1">
    <property type="nucleotide sequence ID" value="NZ_CAAAIS010000002.1"/>
</dbReference>
<evidence type="ECO:0000256" key="4">
    <source>
        <dbReference type="SAM" id="Phobius"/>
    </source>
</evidence>
<dbReference type="PROSITE" id="PS50887">
    <property type="entry name" value="GGDEF"/>
    <property type="match status" value="1"/>
</dbReference>
<dbReference type="CDD" id="cd01949">
    <property type="entry name" value="GGDEF"/>
    <property type="match status" value="1"/>
</dbReference>
<accession>A0A378LR58</accession>
<comment type="catalytic activity">
    <reaction evidence="3">
        <text>2 GTP = 3',3'-c-di-GMP + 2 diphosphate</text>
        <dbReference type="Rhea" id="RHEA:24898"/>
        <dbReference type="ChEBI" id="CHEBI:33019"/>
        <dbReference type="ChEBI" id="CHEBI:37565"/>
        <dbReference type="ChEBI" id="CHEBI:58805"/>
        <dbReference type="EC" id="2.7.7.65"/>
    </reaction>
</comment>
<keyword evidence="4" id="KW-1133">Transmembrane helix</keyword>
<keyword evidence="4" id="KW-0812">Transmembrane</keyword>
<dbReference type="Proteomes" id="UP000255297">
    <property type="component" value="Unassembled WGS sequence"/>
</dbReference>
<comment type="cofactor">
    <cofactor evidence="1">
        <name>Mg(2+)</name>
        <dbReference type="ChEBI" id="CHEBI:18420"/>
    </cofactor>
</comment>
<evidence type="ECO:0000256" key="1">
    <source>
        <dbReference type="ARBA" id="ARBA00001946"/>
    </source>
</evidence>
<dbReference type="InterPro" id="IPR043128">
    <property type="entry name" value="Rev_trsase/Diguanyl_cyclase"/>
</dbReference>
<proteinExistence type="predicted"/>
<dbReference type="NCBIfam" id="TIGR00254">
    <property type="entry name" value="GGDEF"/>
    <property type="match status" value="1"/>
</dbReference>
<dbReference type="PANTHER" id="PTHR45138">
    <property type="entry name" value="REGULATORY COMPONENTS OF SENSORY TRANSDUCTION SYSTEM"/>
    <property type="match status" value="1"/>
</dbReference>
<evidence type="ECO:0000313" key="6">
    <source>
        <dbReference type="EMBL" id="STY28322.1"/>
    </source>
</evidence>
<keyword evidence="7" id="KW-1185">Reference proteome</keyword>
<dbReference type="OrthoDB" id="9813903at2"/>
<gene>
    <name evidence="6" type="primary">cph2_2</name>
    <name evidence="6" type="ORF">NCTC11532_00492</name>
</gene>
<dbReference type="SUPFAM" id="SSF55073">
    <property type="entry name" value="Nucleotide cyclase"/>
    <property type="match status" value="1"/>
</dbReference>
<evidence type="ECO:0000256" key="2">
    <source>
        <dbReference type="ARBA" id="ARBA00012528"/>
    </source>
</evidence>
<feature type="transmembrane region" description="Helical" evidence="4">
    <location>
        <begin position="87"/>
        <end position="106"/>
    </location>
</feature>
<dbReference type="GO" id="GO:0052621">
    <property type="term" value="F:diguanylate cyclase activity"/>
    <property type="evidence" value="ECO:0007669"/>
    <property type="project" value="UniProtKB-EC"/>
</dbReference>
<reference evidence="6 7" key="1">
    <citation type="submission" date="2018-06" db="EMBL/GenBank/DDBJ databases">
        <authorList>
            <consortium name="Pathogen Informatics"/>
            <person name="Doyle S."/>
        </authorList>
    </citation>
    <scope>NUCLEOTIDE SEQUENCE [LARGE SCALE GENOMIC DNA]</scope>
    <source>
        <strain evidence="6 7">NCTC11532</strain>
    </source>
</reference>
<dbReference type="Gene3D" id="3.30.70.270">
    <property type="match status" value="1"/>
</dbReference>
<dbReference type="InterPro" id="IPR050469">
    <property type="entry name" value="Diguanylate_Cyclase"/>
</dbReference>
<feature type="transmembrane region" description="Helical" evidence="4">
    <location>
        <begin position="140"/>
        <end position="158"/>
    </location>
</feature>